<dbReference type="GO" id="GO:0006229">
    <property type="term" value="P:dUTP biosynthetic process"/>
    <property type="evidence" value="ECO:0007669"/>
    <property type="project" value="InterPro"/>
</dbReference>
<accession>A0A316DEH8</accession>
<proteinExistence type="predicted"/>
<protein>
    <submittedName>
        <fullName evidence="3">Deoxycytidine triphosphate deaminase</fullName>
    </submittedName>
</protein>
<dbReference type="RefSeq" id="WP_109685543.1">
    <property type="nucleotide sequence ID" value="NZ_QGGL01000001.1"/>
</dbReference>
<keyword evidence="4" id="KW-1185">Reference proteome</keyword>
<feature type="transmembrane region" description="Helical" evidence="2">
    <location>
        <begin position="287"/>
        <end position="303"/>
    </location>
</feature>
<organism evidence="3 4">
    <name type="scientific">Tumebacillus permanentifrigoris</name>
    <dbReference type="NCBI Taxonomy" id="378543"/>
    <lineage>
        <taxon>Bacteria</taxon>
        <taxon>Bacillati</taxon>
        <taxon>Bacillota</taxon>
        <taxon>Bacilli</taxon>
        <taxon>Bacillales</taxon>
        <taxon>Alicyclobacillaceae</taxon>
        <taxon>Tumebacillus</taxon>
    </lineage>
</organism>
<dbReference type="PANTHER" id="PTHR42680:SF3">
    <property type="entry name" value="DCTP DEAMINASE"/>
    <property type="match status" value="1"/>
</dbReference>
<keyword evidence="2" id="KW-1133">Transmembrane helix</keyword>
<evidence type="ECO:0000256" key="1">
    <source>
        <dbReference type="ARBA" id="ARBA00023080"/>
    </source>
</evidence>
<dbReference type="Pfam" id="PF22769">
    <property type="entry name" value="DCD"/>
    <property type="match status" value="1"/>
</dbReference>
<dbReference type="PANTHER" id="PTHR42680">
    <property type="entry name" value="DCTP DEAMINASE"/>
    <property type="match status" value="1"/>
</dbReference>
<gene>
    <name evidence="3" type="ORF">C7459_101308</name>
</gene>
<evidence type="ECO:0000313" key="4">
    <source>
        <dbReference type="Proteomes" id="UP000245634"/>
    </source>
</evidence>
<keyword evidence="2" id="KW-0472">Membrane</keyword>
<dbReference type="OrthoDB" id="2910790at2"/>
<keyword evidence="1" id="KW-0546">Nucleotide metabolism</keyword>
<dbReference type="InterPro" id="IPR011962">
    <property type="entry name" value="dCTP_deaminase"/>
</dbReference>
<dbReference type="AlphaFoldDB" id="A0A316DEH8"/>
<dbReference type="Gene3D" id="2.70.40.10">
    <property type="match status" value="1"/>
</dbReference>
<name>A0A316DEH8_9BACL</name>
<comment type="caution">
    <text evidence="3">The sequence shown here is derived from an EMBL/GenBank/DDBJ whole genome shotgun (WGS) entry which is preliminary data.</text>
</comment>
<evidence type="ECO:0000313" key="3">
    <source>
        <dbReference type="EMBL" id="PWK16444.1"/>
    </source>
</evidence>
<reference evidence="3 4" key="1">
    <citation type="submission" date="2018-05" db="EMBL/GenBank/DDBJ databases">
        <title>Genomic Encyclopedia of Type Strains, Phase IV (KMG-IV): sequencing the most valuable type-strain genomes for metagenomic binning, comparative biology and taxonomic classification.</title>
        <authorList>
            <person name="Goeker M."/>
        </authorList>
    </citation>
    <scope>NUCLEOTIDE SEQUENCE [LARGE SCALE GENOMIC DNA]</scope>
    <source>
        <strain evidence="3 4">DSM 18773</strain>
    </source>
</reference>
<evidence type="ECO:0000256" key="2">
    <source>
        <dbReference type="SAM" id="Phobius"/>
    </source>
</evidence>
<dbReference type="EMBL" id="QGGL01000001">
    <property type="protein sequence ID" value="PWK16444.1"/>
    <property type="molecule type" value="Genomic_DNA"/>
</dbReference>
<dbReference type="SUPFAM" id="SSF51283">
    <property type="entry name" value="dUTPase-like"/>
    <property type="match status" value="1"/>
</dbReference>
<dbReference type="GO" id="GO:0008829">
    <property type="term" value="F:dCTP deaminase activity"/>
    <property type="evidence" value="ECO:0007669"/>
    <property type="project" value="InterPro"/>
</dbReference>
<sequence>MNAELDAHSTLGVLTETEIREGLTSGDVVIWPFEEHKLTPAGYDLTPSEWVYSLNARLLVPVQHEGGEKYCWIEPQDTVLLLTREAVRIPRYIAGTLLSKTSITGLGFSTTTMSLDSDWQGPLVLSLHNPTAHRLKFPLATLGEEGAVVEHTLVSLRLDLIRSFMGMPSVRQVARLQQLDVVLRPFPRKLNGFRKKQAALNACLREIAAIDFQAGQPEAGFDAEVFKRHYEESWKKIRFHTEQARKLSDQIHAQRRLLTGLRQTAFGVCMVAFLSYLGYQAVMFGDYTFLTFGLLLLGILTFWRK</sequence>
<keyword evidence="2" id="KW-0812">Transmembrane</keyword>
<dbReference type="Proteomes" id="UP000245634">
    <property type="component" value="Unassembled WGS sequence"/>
</dbReference>
<dbReference type="InterPro" id="IPR036157">
    <property type="entry name" value="dUTPase-like_sf"/>
</dbReference>